<dbReference type="SUPFAM" id="SSF81301">
    <property type="entry name" value="Nucleotidyltransferase"/>
    <property type="match status" value="1"/>
</dbReference>
<organism evidence="2 3">
    <name type="scientific">Paenisporosarcina macmurdoensis</name>
    <dbReference type="NCBI Taxonomy" id="212659"/>
    <lineage>
        <taxon>Bacteria</taxon>
        <taxon>Bacillati</taxon>
        <taxon>Bacillota</taxon>
        <taxon>Bacilli</taxon>
        <taxon>Bacillales</taxon>
        <taxon>Caryophanaceae</taxon>
        <taxon>Paenisporosarcina</taxon>
    </lineage>
</organism>
<evidence type="ECO:0000313" key="2">
    <source>
        <dbReference type="EMBL" id="MFC6040467.1"/>
    </source>
</evidence>
<feature type="domain" description="Polymerase beta nucleotidyltransferase" evidence="1">
    <location>
        <begin position="8"/>
        <end position="96"/>
    </location>
</feature>
<evidence type="ECO:0000313" key="3">
    <source>
        <dbReference type="Proteomes" id="UP001596170"/>
    </source>
</evidence>
<accession>A0ABW1LB67</accession>
<keyword evidence="3" id="KW-1185">Reference proteome</keyword>
<dbReference type="EMBL" id="JBHSRI010000024">
    <property type="protein sequence ID" value="MFC6040467.1"/>
    <property type="molecule type" value="Genomic_DNA"/>
</dbReference>
<dbReference type="InterPro" id="IPR043519">
    <property type="entry name" value="NT_sf"/>
</dbReference>
<proteinExistence type="predicted"/>
<sequence>MNKELINQLRLIVKWYPEIESVSLFGSRAYGDNTETSDIDLAVVAPKLSDIDWLNFSEQVENELNTLLKIDLIRWETASNKLKDEINACQQIIIRNAPL</sequence>
<dbReference type="Proteomes" id="UP001596170">
    <property type="component" value="Unassembled WGS sequence"/>
</dbReference>
<gene>
    <name evidence="2" type="ORF">ACFPYN_13650</name>
</gene>
<dbReference type="RefSeq" id="WP_377734958.1">
    <property type="nucleotide sequence ID" value="NZ_JBHSRI010000024.1"/>
</dbReference>
<dbReference type="Gene3D" id="3.30.460.10">
    <property type="entry name" value="Beta Polymerase, domain 2"/>
    <property type="match status" value="1"/>
</dbReference>
<dbReference type="CDD" id="cd05403">
    <property type="entry name" value="NT_KNTase_like"/>
    <property type="match status" value="1"/>
</dbReference>
<dbReference type="InterPro" id="IPR041633">
    <property type="entry name" value="Polbeta"/>
</dbReference>
<protein>
    <submittedName>
        <fullName evidence="2">Nucleotidyltransferase family protein</fullName>
    </submittedName>
</protein>
<reference evidence="3" key="1">
    <citation type="journal article" date="2019" name="Int. J. Syst. Evol. Microbiol.">
        <title>The Global Catalogue of Microorganisms (GCM) 10K type strain sequencing project: providing services to taxonomists for standard genome sequencing and annotation.</title>
        <authorList>
            <consortium name="The Broad Institute Genomics Platform"/>
            <consortium name="The Broad Institute Genome Sequencing Center for Infectious Disease"/>
            <person name="Wu L."/>
            <person name="Ma J."/>
        </authorList>
    </citation>
    <scope>NUCLEOTIDE SEQUENCE [LARGE SCALE GENOMIC DNA]</scope>
    <source>
        <strain evidence="3">CCUG 54527</strain>
    </source>
</reference>
<dbReference type="Pfam" id="PF18765">
    <property type="entry name" value="Polbeta"/>
    <property type="match status" value="1"/>
</dbReference>
<evidence type="ECO:0000259" key="1">
    <source>
        <dbReference type="Pfam" id="PF18765"/>
    </source>
</evidence>
<name>A0ABW1LB67_9BACL</name>
<comment type="caution">
    <text evidence="2">The sequence shown here is derived from an EMBL/GenBank/DDBJ whole genome shotgun (WGS) entry which is preliminary data.</text>
</comment>